<accession>A0AAU9N2Q5</accession>
<reference evidence="1 2" key="1">
    <citation type="submission" date="2022-01" db="EMBL/GenBank/DDBJ databases">
        <authorList>
            <person name="Xiong W."/>
            <person name="Schranz E."/>
        </authorList>
    </citation>
    <scope>NUCLEOTIDE SEQUENCE [LARGE SCALE GENOMIC DNA]</scope>
</reference>
<name>A0AAU9N2Q5_9ASTR</name>
<comment type="caution">
    <text evidence="1">The sequence shown here is derived from an EMBL/GenBank/DDBJ whole genome shotgun (WGS) entry which is preliminary data.</text>
</comment>
<dbReference type="Proteomes" id="UP001157418">
    <property type="component" value="Unassembled WGS sequence"/>
</dbReference>
<gene>
    <name evidence="1" type="ORF">LVIROSA_LOCUS20240</name>
</gene>
<dbReference type="EMBL" id="CAKMRJ010003334">
    <property type="protein sequence ID" value="CAH1433656.1"/>
    <property type="molecule type" value="Genomic_DNA"/>
</dbReference>
<proteinExistence type="predicted"/>
<evidence type="ECO:0000313" key="1">
    <source>
        <dbReference type="EMBL" id="CAH1433656.1"/>
    </source>
</evidence>
<organism evidence="1 2">
    <name type="scientific">Lactuca virosa</name>
    <dbReference type="NCBI Taxonomy" id="75947"/>
    <lineage>
        <taxon>Eukaryota</taxon>
        <taxon>Viridiplantae</taxon>
        <taxon>Streptophyta</taxon>
        <taxon>Embryophyta</taxon>
        <taxon>Tracheophyta</taxon>
        <taxon>Spermatophyta</taxon>
        <taxon>Magnoliopsida</taxon>
        <taxon>eudicotyledons</taxon>
        <taxon>Gunneridae</taxon>
        <taxon>Pentapetalae</taxon>
        <taxon>asterids</taxon>
        <taxon>campanulids</taxon>
        <taxon>Asterales</taxon>
        <taxon>Asteraceae</taxon>
        <taxon>Cichorioideae</taxon>
        <taxon>Cichorieae</taxon>
        <taxon>Lactucinae</taxon>
        <taxon>Lactuca</taxon>
    </lineage>
</organism>
<keyword evidence="2" id="KW-1185">Reference proteome</keyword>
<protein>
    <submittedName>
        <fullName evidence="1">Uncharacterized protein</fullName>
    </submittedName>
</protein>
<sequence length="102" mass="12271">MLLILNETFSHLKDQATTVEAYDSLSKQINMSFKRVFDRLIKLKSNPLFALEAESYHARGGEQHMREQQRQQHTVQWRSISEFFLQDEDSKRRIYGIRYFRS</sequence>
<dbReference type="AlphaFoldDB" id="A0AAU9N2Q5"/>
<evidence type="ECO:0000313" key="2">
    <source>
        <dbReference type="Proteomes" id="UP001157418"/>
    </source>
</evidence>